<dbReference type="AlphaFoldDB" id="A0A1H6FW54"/>
<dbReference type="SMART" id="SM00304">
    <property type="entry name" value="HAMP"/>
    <property type="match status" value="1"/>
</dbReference>
<dbReference type="GO" id="GO:0005886">
    <property type="term" value="C:plasma membrane"/>
    <property type="evidence" value="ECO:0007669"/>
    <property type="project" value="UniProtKB-SubCell"/>
</dbReference>
<dbReference type="EC" id="2.7.13.3" evidence="3"/>
<evidence type="ECO:0000256" key="5">
    <source>
        <dbReference type="ARBA" id="ARBA00022679"/>
    </source>
</evidence>
<keyword evidence="10 13" id="KW-0472">Membrane</keyword>
<protein>
    <recommendedName>
        <fullName evidence="3">histidine kinase</fullName>
        <ecNumber evidence="3">2.7.13.3</ecNumber>
    </recommendedName>
</protein>
<evidence type="ECO:0000256" key="12">
    <source>
        <dbReference type="SAM" id="MobiDB-lite"/>
    </source>
</evidence>
<dbReference type="SUPFAM" id="SSF47384">
    <property type="entry name" value="Homodimeric domain of signal transducing histidine kinase"/>
    <property type="match status" value="1"/>
</dbReference>
<evidence type="ECO:0000259" key="15">
    <source>
        <dbReference type="PROSITE" id="PS50885"/>
    </source>
</evidence>
<dbReference type="InterPro" id="IPR036097">
    <property type="entry name" value="HisK_dim/P_sf"/>
</dbReference>
<feature type="domain" description="Histidine kinase" evidence="14">
    <location>
        <begin position="282"/>
        <end position="494"/>
    </location>
</feature>
<feature type="compositionally biased region" description="Low complexity" evidence="12">
    <location>
        <begin position="503"/>
        <end position="522"/>
    </location>
</feature>
<dbReference type="CDD" id="cd00082">
    <property type="entry name" value="HisKA"/>
    <property type="match status" value="1"/>
</dbReference>
<dbReference type="GO" id="GO:0000155">
    <property type="term" value="F:phosphorelay sensor kinase activity"/>
    <property type="evidence" value="ECO:0007669"/>
    <property type="project" value="InterPro"/>
</dbReference>
<gene>
    <name evidence="16" type="ORF">SAMN02745716_1621</name>
</gene>
<keyword evidence="11" id="KW-0175">Coiled coil</keyword>
<evidence type="ECO:0000256" key="3">
    <source>
        <dbReference type="ARBA" id="ARBA00012438"/>
    </source>
</evidence>
<evidence type="ECO:0000259" key="14">
    <source>
        <dbReference type="PROSITE" id="PS50109"/>
    </source>
</evidence>
<evidence type="ECO:0000256" key="7">
    <source>
        <dbReference type="ARBA" id="ARBA00022777"/>
    </source>
</evidence>
<dbReference type="OrthoDB" id="9786919at2"/>
<evidence type="ECO:0000256" key="4">
    <source>
        <dbReference type="ARBA" id="ARBA00022553"/>
    </source>
</evidence>
<keyword evidence="4" id="KW-0597">Phosphoprotein</keyword>
<comment type="catalytic activity">
    <reaction evidence="1">
        <text>ATP + protein L-histidine = ADP + protein N-phospho-L-histidine.</text>
        <dbReference type="EC" id="2.7.13.3"/>
    </reaction>
</comment>
<dbReference type="PROSITE" id="PS50109">
    <property type="entry name" value="HIS_KIN"/>
    <property type="match status" value="1"/>
</dbReference>
<feature type="transmembrane region" description="Helical" evidence="13">
    <location>
        <begin position="34"/>
        <end position="57"/>
    </location>
</feature>
<feature type="region of interest" description="Disordered" evidence="12">
    <location>
        <begin position="503"/>
        <end position="529"/>
    </location>
</feature>
<dbReference type="Pfam" id="PF00512">
    <property type="entry name" value="HisKA"/>
    <property type="match status" value="1"/>
</dbReference>
<dbReference type="STRING" id="29539.SAMN02745716_1621"/>
<organism evidence="16 17">
    <name type="scientific">Thermoleophilum album</name>
    <dbReference type="NCBI Taxonomy" id="29539"/>
    <lineage>
        <taxon>Bacteria</taxon>
        <taxon>Bacillati</taxon>
        <taxon>Actinomycetota</taxon>
        <taxon>Thermoleophilia</taxon>
        <taxon>Thermoleophilales</taxon>
        <taxon>Thermoleophilaceae</taxon>
        <taxon>Thermoleophilum</taxon>
    </lineage>
</organism>
<accession>A0A1H6FW54</accession>
<feature type="coiled-coil region" evidence="11">
    <location>
        <begin position="248"/>
        <end position="275"/>
    </location>
</feature>
<evidence type="ECO:0000256" key="11">
    <source>
        <dbReference type="SAM" id="Coils"/>
    </source>
</evidence>
<dbReference type="InterPro" id="IPR003594">
    <property type="entry name" value="HATPase_dom"/>
</dbReference>
<dbReference type="Gene3D" id="1.10.287.130">
    <property type="match status" value="1"/>
</dbReference>
<dbReference type="CDD" id="cd00075">
    <property type="entry name" value="HATPase"/>
    <property type="match status" value="1"/>
</dbReference>
<feature type="transmembrane region" description="Helical" evidence="13">
    <location>
        <begin position="191"/>
        <end position="212"/>
    </location>
</feature>
<dbReference type="InterPro" id="IPR004358">
    <property type="entry name" value="Sig_transdc_His_kin-like_C"/>
</dbReference>
<evidence type="ECO:0000256" key="2">
    <source>
        <dbReference type="ARBA" id="ARBA00004236"/>
    </source>
</evidence>
<dbReference type="EMBL" id="FNWJ01000002">
    <property type="protein sequence ID" value="SEH14398.1"/>
    <property type="molecule type" value="Genomic_DNA"/>
</dbReference>
<sequence length="529" mass="56130">MAKAPAHAPSSGLTQAVVKWFVRARLRVPVRLKLAIVSAALTCLILCLFAVVVGAFAGGRVRAGFDDELRATAADLQEQLRVDRALDGSLQVRAQDLSVIRAAASGGAVIRILDYHQRVIAPLDAPHLGPAREGIVDVGPYRVVARPLLGVQSVRTNPFDPLSTPVATPTAYVQYARPRAAVDRTIDRINVFLALGVLGGTGLAFLGGFLVASRAMRPIARLTAAARHVADTRDPRVSLPKPEAHDEVHELATTLERMLRELAAARSEVEAALTVQRRFLADASHELRTPLTSVLANLELLEPDLAGEQREIARAALRSANRMRRLVGDLLALARADARAADGRAPERRPVDLASVVREAVAELAPLAERHDLHTDLPDNGPVVSGDRDELLRAVLNLVENALVHTPAGTHVEVALRLEDGDAMLTVADDGPGIPPAVAARAFERFVRGGARTPGNGLGLAIVRAVAEGHGGSVRLEPLRPSGVRFELRLPAQLAATAADAQARDLAAAGSAQTSTTTGSTSGRRRSRS</sequence>
<evidence type="ECO:0000256" key="13">
    <source>
        <dbReference type="SAM" id="Phobius"/>
    </source>
</evidence>
<dbReference type="InterPro" id="IPR003660">
    <property type="entry name" value="HAMP_dom"/>
</dbReference>
<dbReference type="SUPFAM" id="SSF55874">
    <property type="entry name" value="ATPase domain of HSP90 chaperone/DNA topoisomerase II/histidine kinase"/>
    <property type="match status" value="1"/>
</dbReference>
<dbReference type="RefSeq" id="WP_093117995.1">
    <property type="nucleotide sequence ID" value="NZ_FNWJ01000002.1"/>
</dbReference>
<dbReference type="Gene3D" id="3.30.565.10">
    <property type="entry name" value="Histidine kinase-like ATPase, C-terminal domain"/>
    <property type="match status" value="1"/>
</dbReference>
<dbReference type="Gene3D" id="6.10.340.10">
    <property type="match status" value="1"/>
</dbReference>
<dbReference type="InterPro" id="IPR050428">
    <property type="entry name" value="TCS_sensor_his_kinase"/>
</dbReference>
<evidence type="ECO:0000256" key="9">
    <source>
        <dbReference type="ARBA" id="ARBA00023012"/>
    </source>
</evidence>
<keyword evidence="6 13" id="KW-0812">Transmembrane</keyword>
<dbReference type="Pfam" id="PF02518">
    <property type="entry name" value="HATPase_c"/>
    <property type="match status" value="1"/>
</dbReference>
<dbReference type="PROSITE" id="PS50885">
    <property type="entry name" value="HAMP"/>
    <property type="match status" value="1"/>
</dbReference>
<dbReference type="SMART" id="SM00388">
    <property type="entry name" value="HisKA"/>
    <property type="match status" value="1"/>
</dbReference>
<evidence type="ECO:0000256" key="1">
    <source>
        <dbReference type="ARBA" id="ARBA00000085"/>
    </source>
</evidence>
<dbReference type="InterPro" id="IPR003661">
    <property type="entry name" value="HisK_dim/P_dom"/>
</dbReference>
<reference evidence="17" key="1">
    <citation type="submission" date="2016-10" db="EMBL/GenBank/DDBJ databases">
        <authorList>
            <person name="Varghese N."/>
            <person name="Submissions S."/>
        </authorList>
    </citation>
    <scope>NUCLEOTIDE SEQUENCE [LARGE SCALE GENOMIC DNA]</scope>
    <source>
        <strain evidence="17">ATCC 35263</strain>
    </source>
</reference>
<dbReference type="InterPro" id="IPR036890">
    <property type="entry name" value="HATPase_C_sf"/>
</dbReference>
<comment type="subcellular location">
    <subcellularLocation>
        <location evidence="2">Cell membrane</location>
    </subcellularLocation>
</comment>
<keyword evidence="9" id="KW-0902">Two-component regulatory system</keyword>
<dbReference type="CDD" id="cd06225">
    <property type="entry name" value="HAMP"/>
    <property type="match status" value="1"/>
</dbReference>
<feature type="domain" description="HAMP" evidence="15">
    <location>
        <begin position="213"/>
        <end position="267"/>
    </location>
</feature>
<keyword evidence="5" id="KW-0808">Transferase</keyword>
<evidence type="ECO:0000313" key="17">
    <source>
        <dbReference type="Proteomes" id="UP000222056"/>
    </source>
</evidence>
<dbReference type="PANTHER" id="PTHR45436:SF5">
    <property type="entry name" value="SENSOR HISTIDINE KINASE TRCS"/>
    <property type="match status" value="1"/>
</dbReference>
<name>A0A1H6FW54_THEAL</name>
<keyword evidence="7" id="KW-0418">Kinase</keyword>
<keyword evidence="8 13" id="KW-1133">Transmembrane helix</keyword>
<dbReference type="PANTHER" id="PTHR45436">
    <property type="entry name" value="SENSOR HISTIDINE KINASE YKOH"/>
    <property type="match status" value="1"/>
</dbReference>
<evidence type="ECO:0000256" key="8">
    <source>
        <dbReference type="ARBA" id="ARBA00022989"/>
    </source>
</evidence>
<dbReference type="Proteomes" id="UP000222056">
    <property type="component" value="Unassembled WGS sequence"/>
</dbReference>
<keyword evidence="17" id="KW-1185">Reference proteome</keyword>
<dbReference type="InterPro" id="IPR005467">
    <property type="entry name" value="His_kinase_dom"/>
</dbReference>
<evidence type="ECO:0000256" key="6">
    <source>
        <dbReference type="ARBA" id="ARBA00022692"/>
    </source>
</evidence>
<dbReference type="Pfam" id="PF00672">
    <property type="entry name" value="HAMP"/>
    <property type="match status" value="1"/>
</dbReference>
<evidence type="ECO:0000313" key="16">
    <source>
        <dbReference type="EMBL" id="SEH14398.1"/>
    </source>
</evidence>
<dbReference type="PRINTS" id="PR00344">
    <property type="entry name" value="BCTRLSENSOR"/>
</dbReference>
<proteinExistence type="predicted"/>
<dbReference type="SMART" id="SM00387">
    <property type="entry name" value="HATPase_c"/>
    <property type="match status" value="1"/>
</dbReference>
<evidence type="ECO:0000256" key="10">
    <source>
        <dbReference type="ARBA" id="ARBA00023136"/>
    </source>
</evidence>